<dbReference type="Pfam" id="PF17802">
    <property type="entry name" value="SpaA"/>
    <property type="match status" value="1"/>
</dbReference>
<dbReference type="RefSeq" id="WP_044758436.1">
    <property type="nucleotide sequence ID" value="NZ_CEEJ01000008.1"/>
</dbReference>
<sequence>MKNIHKFSLLFVFILFCSVFGWKQNKVIAEEVGTQVIIRKYAEGDYSKLLEGATLKLTQTAGSGFEERTFVSNATGEQVKLPDGTYVLTEVSPPQGYGIAEPITFKVQNGKVQVQKNGQFVDNPYKEVAEPYSVKGFNDFIEYDTLSERNYAKFYYAKNADGTNQVVYCFNADLHSPPDSYDNGVSIEPDVKTGGDVKYTHLKGSDLLKYARTPRTSNPEQFLMWIKKTIYKGYNGYPENIPEGLTATQFRAATQLAIYHFTDSADVDKWKSEDIHGFGDMNDATLKVTKELIEYAKNNESVDGLPDLDFFVPSNNDYQSLIGTQYHPDGLVDVIRMEDKEGVVVPTTHKLQISKKVTGTASDKSKDFYFEVELKDAAGQPLSGEFKVKIKGSEGDAEKSLENGRVSFPLRDNETAEILNIPTNYTYTIRESAYDDYKTTISVDSEQLVGTKEITRNAVSTDVAVMFENNKEIVVPTGISDNTNIYQMMFSLAVVAIVSTVFVSFKRK</sequence>
<name>A0A0Z8GF46_STRSU</name>
<feature type="domain" description="Thioester" evidence="2">
    <location>
        <begin position="166"/>
        <end position="297"/>
    </location>
</feature>
<dbReference type="InterPro" id="IPR041033">
    <property type="entry name" value="SpaA_PFL_dom_1"/>
</dbReference>
<evidence type="ECO:0000259" key="3">
    <source>
        <dbReference type="Pfam" id="PF17802"/>
    </source>
</evidence>
<dbReference type="InterPro" id="IPR023849">
    <property type="entry name" value="TQXA_dom"/>
</dbReference>
<feature type="domain" description="DUF7601" evidence="4">
    <location>
        <begin position="349"/>
        <end position="459"/>
    </location>
</feature>
<evidence type="ECO:0000259" key="4">
    <source>
        <dbReference type="Pfam" id="PF24547"/>
    </source>
</evidence>
<keyword evidence="1" id="KW-0812">Transmembrane</keyword>
<dbReference type="InterPro" id="IPR013783">
    <property type="entry name" value="Ig-like_fold"/>
</dbReference>
<gene>
    <name evidence="5" type="primary">cpa1</name>
    <name evidence="5" type="ORF">ERS132406_01234</name>
</gene>
<dbReference type="NCBIfam" id="TIGR03934">
    <property type="entry name" value="TQXA_dom"/>
    <property type="match status" value="1"/>
</dbReference>
<dbReference type="Gene3D" id="2.30.30.670">
    <property type="entry name" value="Thioester domain"/>
    <property type="match status" value="2"/>
</dbReference>
<dbReference type="Gene3D" id="2.60.40.1140">
    <property type="entry name" value="Collagen-binding surface protein Cna, B-type domain"/>
    <property type="match status" value="1"/>
</dbReference>
<dbReference type="InterPro" id="IPR055382">
    <property type="entry name" value="DUF7601"/>
</dbReference>
<evidence type="ECO:0000313" key="6">
    <source>
        <dbReference type="Proteomes" id="UP000072083"/>
    </source>
</evidence>
<proteinExistence type="predicted"/>
<feature type="transmembrane region" description="Helical" evidence="1">
    <location>
        <begin position="485"/>
        <end position="505"/>
    </location>
</feature>
<dbReference type="Proteomes" id="UP000072083">
    <property type="component" value="Unassembled WGS sequence"/>
</dbReference>
<evidence type="ECO:0000256" key="1">
    <source>
        <dbReference type="SAM" id="Phobius"/>
    </source>
</evidence>
<evidence type="ECO:0000313" key="5">
    <source>
        <dbReference type="EMBL" id="CYU97638.1"/>
    </source>
</evidence>
<keyword evidence="1" id="KW-1133">Transmembrane helix</keyword>
<organism evidence="5 6">
    <name type="scientific">Streptococcus suis</name>
    <dbReference type="NCBI Taxonomy" id="1307"/>
    <lineage>
        <taxon>Bacteria</taxon>
        <taxon>Bacillati</taxon>
        <taxon>Bacillota</taxon>
        <taxon>Bacilli</taxon>
        <taxon>Lactobacillales</taxon>
        <taxon>Streptococcaceae</taxon>
        <taxon>Streptococcus</taxon>
    </lineage>
</organism>
<dbReference type="Gene3D" id="2.60.40.10">
    <property type="entry name" value="Immunoglobulins"/>
    <property type="match status" value="1"/>
</dbReference>
<feature type="domain" description="SpaA-like prealbumin fold" evidence="3">
    <location>
        <begin position="45"/>
        <end position="115"/>
    </location>
</feature>
<dbReference type="AlphaFoldDB" id="A0A0Z8GF46"/>
<keyword evidence="1" id="KW-0472">Membrane</keyword>
<reference evidence="5 6" key="1">
    <citation type="submission" date="2016-02" db="EMBL/GenBank/DDBJ databases">
        <authorList>
            <consortium name="Pathogen Informatics"/>
        </authorList>
    </citation>
    <scope>NUCLEOTIDE SEQUENCE [LARGE SCALE GENOMIC DNA]</scope>
    <source>
        <strain evidence="5 6">LSS44</strain>
    </source>
</reference>
<dbReference type="Pfam" id="PF08341">
    <property type="entry name" value="TED"/>
    <property type="match status" value="1"/>
</dbReference>
<evidence type="ECO:0000259" key="2">
    <source>
        <dbReference type="Pfam" id="PF08341"/>
    </source>
</evidence>
<dbReference type="Pfam" id="PF24547">
    <property type="entry name" value="DUF7601"/>
    <property type="match status" value="1"/>
</dbReference>
<dbReference type="NCBIfam" id="NF012162">
    <property type="entry name" value="surf_Nterm_1"/>
    <property type="match status" value="1"/>
</dbReference>
<dbReference type="InterPro" id="IPR013552">
    <property type="entry name" value="Thioester_dom"/>
</dbReference>
<dbReference type="EMBL" id="FIGZ01000012">
    <property type="protein sequence ID" value="CYU97638.1"/>
    <property type="molecule type" value="Genomic_DNA"/>
</dbReference>
<accession>A0A0Z8GF46</accession>
<protein>
    <submittedName>
        <fullName evidence="5">Ancillary protein 1</fullName>
    </submittedName>
</protein>